<dbReference type="EMBL" id="GBRH01228555">
    <property type="protein sequence ID" value="JAD69340.1"/>
    <property type="molecule type" value="Transcribed_RNA"/>
</dbReference>
<reference evidence="1" key="2">
    <citation type="journal article" date="2015" name="Data Brief">
        <title>Shoot transcriptome of the giant reed, Arundo donax.</title>
        <authorList>
            <person name="Barrero R.A."/>
            <person name="Guerrero F.D."/>
            <person name="Moolhuijzen P."/>
            <person name="Goolsby J.A."/>
            <person name="Tidwell J."/>
            <person name="Bellgard S.E."/>
            <person name="Bellgard M.I."/>
        </authorList>
    </citation>
    <scope>NUCLEOTIDE SEQUENCE</scope>
    <source>
        <tissue evidence="1">Shoot tissue taken approximately 20 cm above the soil surface</tissue>
    </source>
</reference>
<dbReference type="AlphaFoldDB" id="A0A0A9C7F2"/>
<name>A0A0A9C7F2_ARUDO</name>
<organism evidence="1">
    <name type="scientific">Arundo donax</name>
    <name type="common">Giant reed</name>
    <name type="synonym">Donax arundinaceus</name>
    <dbReference type="NCBI Taxonomy" id="35708"/>
    <lineage>
        <taxon>Eukaryota</taxon>
        <taxon>Viridiplantae</taxon>
        <taxon>Streptophyta</taxon>
        <taxon>Embryophyta</taxon>
        <taxon>Tracheophyta</taxon>
        <taxon>Spermatophyta</taxon>
        <taxon>Magnoliopsida</taxon>
        <taxon>Liliopsida</taxon>
        <taxon>Poales</taxon>
        <taxon>Poaceae</taxon>
        <taxon>PACMAD clade</taxon>
        <taxon>Arundinoideae</taxon>
        <taxon>Arundineae</taxon>
        <taxon>Arundo</taxon>
    </lineage>
</organism>
<reference evidence="1" key="1">
    <citation type="submission" date="2014-09" db="EMBL/GenBank/DDBJ databases">
        <authorList>
            <person name="Magalhaes I.L.F."/>
            <person name="Oliveira U."/>
            <person name="Santos F.R."/>
            <person name="Vidigal T.H.D.A."/>
            <person name="Brescovit A.D."/>
            <person name="Santos A.J."/>
        </authorList>
    </citation>
    <scope>NUCLEOTIDE SEQUENCE</scope>
    <source>
        <tissue evidence="1">Shoot tissue taken approximately 20 cm above the soil surface</tissue>
    </source>
</reference>
<proteinExistence type="predicted"/>
<evidence type="ECO:0000313" key="1">
    <source>
        <dbReference type="EMBL" id="JAD69340.1"/>
    </source>
</evidence>
<sequence length="37" mass="3812">MGNEAPTGIIKNACTLVSSAAAYIPSYLNQPSLNCQA</sequence>
<protein>
    <submittedName>
        <fullName evidence="1">Uncharacterized protein</fullName>
    </submittedName>
</protein>
<accession>A0A0A9C7F2</accession>